<sequence>MDVEVGYAPELDDNLDVRIFGGARGMYADNSFSATEDKAGAFDNSAAIDSKFFGIGPRLGLDLAKRFSDTPFGVSGSVAGAVIFGTAKQTTTIDTGGGPATTESEVSETVVNLETSIGLDYHIANNATVTIGYRGEHFSDVSNFPGGDAEGIWSHGPFLKAKISF</sequence>
<evidence type="ECO:0000313" key="2">
    <source>
        <dbReference type="Proteomes" id="UP000474802"/>
    </source>
</evidence>
<evidence type="ECO:0000313" key="1">
    <source>
        <dbReference type="EMBL" id="NGP17817.1"/>
    </source>
</evidence>
<protein>
    <recommendedName>
        <fullName evidence="3">Outer membrane protein beta-barrel domain-containing protein</fullName>
    </recommendedName>
</protein>
<dbReference type="RefSeq" id="WP_164534068.1">
    <property type="nucleotide sequence ID" value="NZ_JAALFG010000002.1"/>
</dbReference>
<accession>A0A6M1SDY8</accession>
<dbReference type="EMBL" id="JAALFG010000002">
    <property type="protein sequence ID" value="NGP17817.1"/>
    <property type="molecule type" value="Genomic_DNA"/>
</dbReference>
<reference evidence="1 2" key="2">
    <citation type="submission" date="2020-03" db="EMBL/GenBank/DDBJ databases">
        <title>Devosia chinhatensis sp. nov., isolated from a hexachlorocyclohexane (HCH) dump site in India.</title>
        <authorList>
            <person name="Kumar M."/>
            <person name="Lal R."/>
        </authorList>
    </citation>
    <scope>NUCLEOTIDE SEQUENCE [LARGE SCALE GENOMIC DNA]</scope>
    <source>
        <strain evidence="1 2">H239</strain>
    </source>
</reference>
<dbReference type="AlphaFoldDB" id="A0A6M1SDY8"/>
<reference evidence="1 2" key="1">
    <citation type="submission" date="2020-02" db="EMBL/GenBank/DDBJ databases">
        <authorList>
            <person name="Khan S.A."/>
            <person name="Jeon C.O."/>
            <person name="Chun B.H."/>
        </authorList>
    </citation>
    <scope>NUCLEOTIDE SEQUENCE [LARGE SCALE GENOMIC DNA]</scope>
    <source>
        <strain evidence="1 2">H239</strain>
    </source>
</reference>
<comment type="caution">
    <text evidence="1">The sequence shown here is derived from an EMBL/GenBank/DDBJ whole genome shotgun (WGS) entry which is preliminary data.</text>
</comment>
<dbReference type="InterPro" id="IPR036709">
    <property type="entry name" value="Autotransporte_beta_dom_sf"/>
</dbReference>
<dbReference type="Proteomes" id="UP000474802">
    <property type="component" value="Unassembled WGS sequence"/>
</dbReference>
<dbReference type="Pfam" id="PF05150">
    <property type="entry name" value="Legionella_OMP"/>
    <property type="match status" value="1"/>
</dbReference>
<gene>
    <name evidence="1" type="ORF">G5575_09205</name>
</gene>
<dbReference type="Gene3D" id="2.40.128.130">
    <property type="entry name" value="Autotransporter beta-domain"/>
    <property type="match status" value="1"/>
</dbReference>
<proteinExistence type="predicted"/>
<evidence type="ECO:0008006" key="3">
    <source>
        <dbReference type="Google" id="ProtNLM"/>
    </source>
</evidence>
<dbReference type="InterPro" id="IPR007825">
    <property type="entry name" value="Major_OMP_Legionella"/>
</dbReference>
<name>A0A6M1SDY8_9HYPH</name>
<dbReference type="SUPFAM" id="SSF103515">
    <property type="entry name" value="Autotransporter"/>
    <property type="match status" value="1"/>
</dbReference>
<organism evidence="1 2">
    <name type="scientific">Devosia aurantiaca</name>
    <dbReference type="NCBI Taxonomy" id="2714858"/>
    <lineage>
        <taxon>Bacteria</taxon>
        <taxon>Pseudomonadati</taxon>
        <taxon>Pseudomonadota</taxon>
        <taxon>Alphaproteobacteria</taxon>
        <taxon>Hyphomicrobiales</taxon>
        <taxon>Devosiaceae</taxon>
        <taxon>Devosia</taxon>
    </lineage>
</organism>
<keyword evidence="2" id="KW-1185">Reference proteome</keyword>